<dbReference type="EMBL" id="JBHRYB010000005">
    <property type="protein sequence ID" value="MFC3679964.1"/>
    <property type="molecule type" value="Genomic_DNA"/>
</dbReference>
<comment type="caution">
    <text evidence="11">The sequence shown here is derived from an EMBL/GenBank/DDBJ whole genome shotgun (WGS) entry which is preliminary data.</text>
</comment>
<keyword evidence="2" id="KW-0813">Transport</keyword>
<keyword evidence="6 10" id="KW-1133">Transmembrane helix</keyword>
<keyword evidence="4" id="KW-1003">Cell membrane</keyword>
<evidence type="ECO:0000313" key="12">
    <source>
        <dbReference type="Proteomes" id="UP001595722"/>
    </source>
</evidence>
<accession>A0ABV7VR35</accession>
<evidence type="ECO:0000256" key="4">
    <source>
        <dbReference type="ARBA" id="ARBA00022475"/>
    </source>
</evidence>
<gene>
    <name evidence="11" type="ORF">ACFOMG_07540</name>
</gene>
<dbReference type="PANTHER" id="PTHR43298:SF2">
    <property type="entry name" value="FMN_FAD EXPORTER YEEO-RELATED"/>
    <property type="match status" value="1"/>
</dbReference>
<evidence type="ECO:0000256" key="6">
    <source>
        <dbReference type="ARBA" id="ARBA00022989"/>
    </source>
</evidence>
<evidence type="ECO:0000256" key="5">
    <source>
        <dbReference type="ARBA" id="ARBA00022692"/>
    </source>
</evidence>
<evidence type="ECO:0000256" key="9">
    <source>
        <dbReference type="ARBA" id="ARBA00031636"/>
    </source>
</evidence>
<feature type="transmembrane region" description="Helical" evidence="10">
    <location>
        <begin position="257"/>
        <end position="274"/>
    </location>
</feature>
<evidence type="ECO:0000256" key="8">
    <source>
        <dbReference type="ARBA" id="ARBA00023136"/>
    </source>
</evidence>
<dbReference type="InterPro" id="IPR048279">
    <property type="entry name" value="MdtK-like"/>
</dbReference>
<keyword evidence="12" id="KW-1185">Reference proteome</keyword>
<dbReference type="InterPro" id="IPR050222">
    <property type="entry name" value="MATE_MdtK"/>
</dbReference>
<protein>
    <recommendedName>
        <fullName evidence="9">Multidrug-efflux transporter</fullName>
    </recommendedName>
</protein>
<keyword evidence="3" id="KW-0050">Antiport</keyword>
<keyword evidence="8 10" id="KW-0472">Membrane</keyword>
<dbReference type="CDD" id="cd13133">
    <property type="entry name" value="MATE_like_7"/>
    <property type="match status" value="1"/>
</dbReference>
<evidence type="ECO:0000256" key="3">
    <source>
        <dbReference type="ARBA" id="ARBA00022449"/>
    </source>
</evidence>
<organism evidence="11 12">
    <name type="scientific">Bacterioplanoides pacificum</name>
    <dbReference type="NCBI Taxonomy" id="1171596"/>
    <lineage>
        <taxon>Bacteria</taxon>
        <taxon>Pseudomonadati</taxon>
        <taxon>Pseudomonadota</taxon>
        <taxon>Gammaproteobacteria</taxon>
        <taxon>Oceanospirillales</taxon>
        <taxon>Oceanospirillaceae</taxon>
        <taxon>Bacterioplanoides</taxon>
    </lineage>
</organism>
<reference evidence="12" key="1">
    <citation type="journal article" date="2019" name="Int. J. Syst. Evol. Microbiol.">
        <title>The Global Catalogue of Microorganisms (GCM) 10K type strain sequencing project: providing services to taxonomists for standard genome sequencing and annotation.</title>
        <authorList>
            <consortium name="The Broad Institute Genomics Platform"/>
            <consortium name="The Broad Institute Genome Sequencing Center for Infectious Disease"/>
            <person name="Wu L."/>
            <person name="Ma J."/>
        </authorList>
    </citation>
    <scope>NUCLEOTIDE SEQUENCE [LARGE SCALE GENOMIC DNA]</scope>
    <source>
        <strain evidence="12">KCTC 42424</strain>
    </source>
</reference>
<feature type="transmembrane region" description="Helical" evidence="10">
    <location>
        <begin position="97"/>
        <end position="119"/>
    </location>
</feature>
<feature type="transmembrane region" description="Helical" evidence="10">
    <location>
        <begin position="321"/>
        <end position="343"/>
    </location>
</feature>
<evidence type="ECO:0000256" key="7">
    <source>
        <dbReference type="ARBA" id="ARBA00023065"/>
    </source>
</evidence>
<proteinExistence type="predicted"/>
<feature type="transmembrane region" description="Helical" evidence="10">
    <location>
        <begin position="139"/>
        <end position="160"/>
    </location>
</feature>
<keyword evidence="5 10" id="KW-0812">Transmembrane</keyword>
<dbReference type="PANTHER" id="PTHR43298">
    <property type="entry name" value="MULTIDRUG RESISTANCE PROTEIN NORM-RELATED"/>
    <property type="match status" value="1"/>
</dbReference>
<feature type="transmembrane region" description="Helical" evidence="10">
    <location>
        <begin position="172"/>
        <end position="191"/>
    </location>
</feature>
<comment type="subcellular location">
    <subcellularLocation>
        <location evidence="1">Cell inner membrane</location>
        <topology evidence="1">Multi-pass membrane protein</topology>
    </subcellularLocation>
</comment>
<feature type="transmembrane region" description="Helical" evidence="10">
    <location>
        <begin position="280"/>
        <end position="301"/>
    </location>
</feature>
<keyword evidence="7" id="KW-0406">Ion transport</keyword>
<dbReference type="Proteomes" id="UP001595722">
    <property type="component" value="Unassembled WGS sequence"/>
</dbReference>
<feature type="transmembrane region" description="Helical" evidence="10">
    <location>
        <begin position="363"/>
        <end position="382"/>
    </location>
</feature>
<evidence type="ECO:0000256" key="2">
    <source>
        <dbReference type="ARBA" id="ARBA00022448"/>
    </source>
</evidence>
<feature type="transmembrane region" description="Helical" evidence="10">
    <location>
        <begin position="51"/>
        <end position="76"/>
    </location>
</feature>
<evidence type="ECO:0000313" key="11">
    <source>
        <dbReference type="EMBL" id="MFC3679964.1"/>
    </source>
</evidence>
<evidence type="ECO:0000256" key="1">
    <source>
        <dbReference type="ARBA" id="ARBA00004429"/>
    </source>
</evidence>
<dbReference type="Pfam" id="PF01554">
    <property type="entry name" value="MatE"/>
    <property type="match status" value="2"/>
</dbReference>
<dbReference type="PIRSF" id="PIRSF006603">
    <property type="entry name" value="DinF"/>
    <property type="match status" value="1"/>
</dbReference>
<feature type="transmembrane region" description="Helical" evidence="10">
    <location>
        <begin position="197"/>
        <end position="222"/>
    </location>
</feature>
<feature type="transmembrane region" description="Helical" evidence="10">
    <location>
        <begin position="20"/>
        <end position="39"/>
    </location>
</feature>
<sequence length="453" mass="48845">MLRLIASLLAIEPRRLQHILIIGVPIIGGMLSQSLINLVDAAMVGRLGDAALAGVGVGSYASFIVVSTVMGLSSGVQALVARRHGANHSHSHIAEPVLAGLTLACLVGIPLTVLFYLLAPPLLPLFNDAPEVSDIAIPYFQWRTLAAVFIGMNFVFRGFWSGIGATKQHLKVLLLMHLSNVAISYVLIFGLPQLGFYGFGATGSGMGTAASMLLGTLAYGWLTFRRHRARFADCQRPTKASLLSVAQLALPNSTQQVLFALGTSVMFWIIGQIGTQEQAVGHILINLSLLLILPAVGLGIASTSLVGQALGRQDSDDAYRWGWEVVRVAVFIMALVGIPLWLMPQEILRLFTPEQHLIELGTWPLRISGIAIAMEVTAMVLTQALLGAGASRQVMRINLIMQWGVLLPLAYYVGPFAGAGLTGVWILQGVQRISLSLVYAVIWRTRHWASIHI</sequence>
<name>A0ABV7VR35_9GAMM</name>
<dbReference type="InterPro" id="IPR002528">
    <property type="entry name" value="MATE_fam"/>
</dbReference>
<evidence type="ECO:0000256" key="10">
    <source>
        <dbReference type="SAM" id="Phobius"/>
    </source>
</evidence>
<dbReference type="RefSeq" id="WP_376865781.1">
    <property type="nucleotide sequence ID" value="NZ_JBHRYB010000005.1"/>
</dbReference>
<dbReference type="NCBIfam" id="TIGR00797">
    <property type="entry name" value="matE"/>
    <property type="match status" value="1"/>
</dbReference>